<dbReference type="PROSITE" id="PS00187">
    <property type="entry name" value="TPP_ENZYMES"/>
    <property type="match status" value="1"/>
</dbReference>
<reference evidence="9" key="1">
    <citation type="submission" date="2017-06" db="EMBL/GenBank/DDBJ databases">
        <title>Herbaspirillum phytohormonus sp. nov., isolated from the root nodule of Robinia pseudoacacia in lead-zinc mine.</title>
        <authorList>
            <person name="Fan M."/>
            <person name="Lin Y."/>
        </authorList>
    </citation>
    <scope>NUCLEOTIDE SEQUENCE [LARGE SCALE GENOMIC DNA]</scope>
    <source>
        <strain evidence="9">SC-089</strain>
    </source>
</reference>
<comment type="caution">
    <text evidence="8">The sequence shown here is derived from an EMBL/GenBank/DDBJ whole genome shotgun (WGS) entry which is preliminary data.</text>
</comment>
<dbReference type="InterPro" id="IPR000399">
    <property type="entry name" value="TPP-bd_CS"/>
</dbReference>
<name>A0A225MG19_9BURK</name>
<feature type="domain" description="Thiamine pyrophosphate enzyme central" evidence="5">
    <location>
        <begin position="192"/>
        <end position="318"/>
    </location>
</feature>
<evidence type="ECO:0000256" key="3">
    <source>
        <dbReference type="ARBA" id="ARBA00023052"/>
    </source>
</evidence>
<organism evidence="8 9">
    <name type="scientific">Candidimonas nitroreducens</name>
    <dbReference type="NCBI Taxonomy" id="683354"/>
    <lineage>
        <taxon>Bacteria</taxon>
        <taxon>Pseudomonadati</taxon>
        <taxon>Pseudomonadota</taxon>
        <taxon>Betaproteobacteria</taxon>
        <taxon>Burkholderiales</taxon>
        <taxon>Alcaligenaceae</taxon>
        <taxon>Candidimonas</taxon>
    </lineage>
</organism>
<dbReference type="CDD" id="cd00568">
    <property type="entry name" value="TPP_enzymes"/>
    <property type="match status" value="1"/>
</dbReference>
<dbReference type="Gene3D" id="3.40.50.970">
    <property type="match status" value="2"/>
</dbReference>
<keyword evidence="9" id="KW-1185">Reference proteome</keyword>
<feature type="domain" description="Thiamine pyrophosphate enzyme N-terminal TPP-binding" evidence="7">
    <location>
        <begin position="8"/>
        <end position="114"/>
    </location>
</feature>
<dbReference type="GO" id="GO:0050660">
    <property type="term" value="F:flavin adenine dinucleotide binding"/>
    <property type="evidence" value="ECO:0007669"/>
    <property type="project" value="TreeGrafter"/>
</dbReference>
<keyword evidence="3 4" id="KW-0786">Thiamine pyrophosphate</keyword>
<dbReference type="CDD" id="cd07035">
    <property type="entry name" value="TPP_PYR_POX_like"/>
    <property type="match status" value="1"/>
</dbReference>
<evidence type="ECO:0000256" key="2">
    <source>
        <dbReference type="ARBA" id="ARBA00007812"/>
    </source>
</evidence>
<dbReference type="RefSeq" id="WP_088603451.1">
    <property type="nucleotide sequence ID" value="NZ_NJIH01000006.1"/>
</dbReference>
<dbReference type="PANTHER" id="PTHR18968:SF13">
    <property type="entry name" value="ACETOLACTATE SYNTHASE CATALYTIC SUBUNIT, MITOCHONDRIAL"/>
    <property type="match status" value="1"/>
</dbReference>
<dbReference type="EMBL" id="NJIH01000006">
    <property type="protein sequence ID" value="OWT60194.1"/>
    <property type="molecule type" value="Genomic_DNA"/>
</dbReference>
<dbReference type="Pfam" id="PF02776">
    <property type="entry name" value="TPP_enzyme_N"/>
    <property type="match status" value="1"/>
</dbReference>
<proteinExistence type="inferred from homology"/>
<dbReference type="SUPFAM" id="SSF52518">
    <property type="entry name" value="Thiamin diphosphate-binding fold (THDP-binding)"/>
    <property type="match status" value="2"/>
</dbReference>
<comment type="cofactor">
    <cofactor evidence="1">
        <name>thiamine diphosphate</name>
        <dbReference type="ChEBI" id="CHEBI:58937"/>
    </cofactor>
</comment>
<dbReference type="PANTHER" id="PTHR18968">
    <property type="entry name" value="THIAMINE PYROPHOSPHATE ENZYMES"/>
    <property type="match status" value="1"/>
</dbReference>
<dbReference type="Pfam" id="PF00205">
    <property type="entry name" value="TPP_enzyme_M"/>
    <property type="match status" value="1"/>
</dbReference>
<dbReference type="InterPro" id="IPR012000">
    <property type="entry name" value="Thiamin_PyroP_enz_cen_dom"/>
</dbReference>
<evidence type="ECO:0000259" key="7">
    <source>
        <dbReference type="Pfam" id="PF02776"/>
    </source>
</evidence>
<evidence type="ECO:0000313" key="9">
    <source>
        <dbReference type="Proteomes" id="UP000214603"/>
    </source>
</evidence>
<comment type="similarity">
    <text evidence="2 4">Belongs to the TPP enzyme family.</text>
</comment>
<evidence type="ECO:0000256" key="1">
    <source>
        <dbReference type="ARBA" id="ARBA00001964"/>
    </source>
</evidence>
<evidence type="ECO:0000313" key="8">
    <source>
        <dbReference type="EMBL" id="OWT60194.1"/>
    </source>
</evidence>
<dbReference type="GO" id="GO:0003984">
    <property type="term" value="F:acetolactate synthase activity"/>
    <property type="evidence" value="ECO:0007669"/>
    <property type="project" value="TreeGrafter"/>
</dbReference>
<dbReference type="Gene3D" id="3.40.50.1220">
    <property type="entry name" value="TPP-binding domain"/>
    <property type="match status" value="1"/>
</dbReference>
<accession>A0A225MG19</accession>
<dbReference type="GO" id="GO:0030976">
    <property type="term" value="F:thiamine pyrophosphate binding"/>
    <property type="evidence" value="ECO:0007669"/>
    <property type="project" value="InterPro"/>
</dbReference>
<dbReference type="InterPro" id="IPR012001">
    <property type="entry name" value="Thiamin_PyroP_enz_TPP-bd_dom"/>
</dbReference>
<dbReference type="GO" id="GO:0009097">
    <property type="term" value="P:isoleucine biosynthetic process"/>
    <property type="evidence" value="ECO:0007669"/>
    <property type="project" value="TreeGrafter"/>
</dbReference>
<dbReference type="InterPro" id="IPR029035">
    <property type="entry name" value="DHS-like_NAD/FAD-binding_dom"/>
</dbReference>
<dbReference type="InterPro" id="IPR045229">
    <property type="entry name" value="TPP_enz"/>
</dbReference>
<dbReference type="GO" id="GO:0000287">
    <property type="term" value="F:magnesium ion binding"/>
    <property type="evidence" value="ECO:0007669"/>
    <property type="project" value="InterPro"/>
</dbReference>
<dbReference type="OrthoDB" id="2254214at2"/>
<feature type="domain" description="Thiamine pyrophosphate enzyme TPP-binding" evidence="6">
    <location>
        <begin position="388"/>
        <end position="537"/>
    </location>
</feature>
<dbReference type="SUPFAM" id="SSF52467">
    <property type="entry name" value="DHS-like NAD/FAD-binding domain"/>
    <property type="match status" value="1"/>
</dbReference>
<gene>
    <name evidence="8" type="ORF">CEY11_11045</name>
</gene>
<dbReference type="GO" id="GO:0005948">
    <property type="term" value="C:acetolactate synthase complex"/>
    <property type="evidence" value="ECO:0007669"/>
    <property type="project" value="TreeGrafter"/>
</dbReference>
<dbReference type="GO" id="GO:0009099">
    <property type="term" value="P:L-valine biosynthetic process"/>
    <property type="evidence" value="ECO:0007669"/>
    <property type="project" value="TreeGrafter"/>
</dbReference>
<evidence type="ECO:0008006" key="10">
    <source>
        <dbReference type="Google" id="ProtNLM"/>
    </source>
</evidence>
<evidence type="ECO:0000259" key="5">
    <source>
        <dbReference type="Pfam" id="PF00205"/>
    </source>
</evidence>
<evidence type="ECO:0000256" key="4">
    <source>
        <dbReference type="RuleBase" id="RU362132"/>
    </source>
</evidence>
<dbReference type="Proteomes" id="UP000214603">
    <property type="component" value="Unassembled WGS sequence"/>
</dbReference>
<dbReference type="InterPro" id="IPR029061">
    <property type="entry name" value="THDP-binding"/>
</dbReference>
<protein>
    <recommendedName>
        <fullName evidence="10">Acetolactate synthase</fullName>
    </recommendedName>
</protein>
<sequence length="548" mass="59053">MSEMNLNLIAAKTLSDVGVDTLFGVIGDAVMYFIEHYVNDCQGRYIKAYHESSAIQMAISYSQLSDKVGVVACTCGPGFANTISALIEARKSSTPVVLITAGSPAAVKEHLQEMNHGAVTLACELGYVEPVNADRVQDAVIEAIEKAARERRPVVLNFLPYDLMKNMRAKYRPAPSGVLNTRATVTTHSAVEGCVEAIANAKRPLILVGYGAIKNDALNQVSELAERLEAPIATTLRAKDSFLGHKWHIGVMGTLARAEALDVINKSDCIISIGASCNYFTTAKGSLVNDKTLVMIGVEDQLMYRFARPRNTVNGHIPSALAEIMSWLDDVELEPSAFATEHDVVALTQVIAQPRLDDLRRVSGDALTLDFASIKLNEALTEKIVVTDVGRFVRSVWSNLHASKPEYFISPANFAAIGMGIGLAIGSAVAVPDVPVLAVVGDGGFMLGGMNELFTIRTMGLDVITVIINDGTYGAEYAKLEADGRDPDVSNIETPPFALVASAMGFKTKVVTDKQELAEAVELIKLRDKKVPLLIEVKLPSASIRFED</sequence>
<dbReference type="InterPro" id="IPR011766">
    <property type="entry name" value="TPP_enzyme_TPP-bd"/>
</dbReference>
<dbReference type="AlphaFoldDB" id="A0A225MG19"/>
<dbReference type="Pfam" id="PF02775">
    <property type="entry name" value="TPP_enzyme_C"/>
    <property type="match status" value="1"/>
</dbReference>
<evidence type="ECO:0000259" key="6">
    <source>
        <dbReference type="Pfam" id="PF02775"/>
    </source>
</evidence>